<reference evidence="2" key="1">
    <citation type="journal article" date="2020" name="Stud. Mycol.">
        <title>101 Dothideomycetes genomes: a test case for predicting lifestyles and emergence of pathogens.</title>
        <authorList>
            <person name="Haridas S."/>
            <person name="Albert R."/>
            <person name="Binder M."/>
            <person name="Bloem J."/>
            <person name="Labutti K."/>
            <person name="Salamov A."/>
            <person name="Andreopoulos B."/>
            <person name="Baker S."/>
            <person name="Barry K."/>
            <person name="Bills G."/>
            <person name="Bluhm B."/>
            <person name="Cannon C."/>
            <person name="Castanera R."/>
            <person name="Culley D."/>
            <person name="Daum C."/>
            <person name="Ezra D."/>
            <person name="Gonzalez J."/>
            <person name="Henrissat B."/>
            <person name="Kuo A."/>
            <person name="Liang C."/>
            <person name="Lipzen A."/>
            <person name="Lutzoni F."/>
            <person name="Magnuson J."/>
            <person name="Mondo S."/>
            <person name="Nolan M."/>
            <person name="Ohm R."/>
            <person name="Pangilinan J."/>
            <person name="Park H.-J."/>
            <person name="Ramirez L."/>
            <person name="Alfaro M."/>
            <person name="Sun H."/>
            <person name="Tritt A."/>
            <person name="Yoshinaga Y."/>
            <person name="Zwiers L.-H."/>
            <person name="Turgeon B."/>
            <person name="Goodwin S."/>
            <person name="Spatafora J."/>
            <person name="Crous P."/>
            <person name="Grigoriev I."/>
        </authorList>
    </citation>
    <scope>NUCLEOTIDE SEQUENCE</scope>
    <source>
        <strain evidence="2">CBS 115976</strain>
    </source>
</reference>
<evidence type="ECO:0000313" key="3">
    <source>
        <dbReference type="Proteomes" id="UP000799302"/>
    </source>
</evidence>
<evidence type="ECO:0008006" key="4">
    <source>
        <dbReference type="Google" id="ProtNLM"/>
    </source>
</evidence>
<organism evidence="2 3">
    <name type="scientific">Microthyrium microscopicum</name>
    <dbReference type="NCBI Taxonomy" id="703497"/>
    <lineage>
        <taxon>Eukaryota</taxon>
        <taxon>Fungi</taxon>
        <taxon>Dikarya</taxon>
        <taxon>Ascomycota</taxon>
        <taxon>Pezizomycotina</taxon>
        <taxon>Dothideomycetes</taxon>
        <taxon>Dothideomycetes incertae sedis</taxon>
        <taxon>Microthyriales</taxon>
        <taxon>Microthyriaceae</taxon>
        <taxon>Microthyrium</taxon>
    </lineage>
</organism>
<dbReference type="InterPro" id="IPR029058">
    <property type="entry name" value="AB_hydrolase_fold"/>
</dbReference>
<proteinExistence type="predicted"/>
<name>A0A6A6UTN3_9PEZI</name>
<protein>
    <recommendedName>
        <fullName evidence="4">Alpha/beta-hydrolase</fullName>
    </recommendedName>
</protein>
<sequence>MAAGASAQQPGGKVNTPETLASPGTGKFSPPHYFADPELPEHTLYQPKNIPAGSKMPLMVWGNGGCLKVGTIMAPFLLQIASQGVVVIANGGPEDPSKGSTYQSYGAYGRSSSKFLTTAIDWAEKNAGKGKWAHLDTSRIAAAGQSCGGGEAQGITSDPRVTVMGIFNSGGMGAKGTKTNKPHFYFLGGPKDMAYSGGNRDYAAIAAGTPAWKGNWPPAGHGGTFNDLNGGVYGVAGAHWVNYVLRGNESEAAWFNGGAAKDGWTEVASKSLDAYKPPSPL</sequence>
<accession>A0A6A6UTN3</accession>
<dbReference type="AlphaFoldDB" id="A0A6A6UTN3"/>
<dbReference type="OrthoDB" id="2141514at2759"/>
<dbReference type="Proteomes" id="UP000799302">
    <property type="component" value="Unassembled WGS sequence"/>
</dbReference>
<gene>
    <name evidence="2" type="ORF">BT63DRAFT_408496</name>
</gene>
<feature type="region of interest" description="Disordered" evidence="1">
    <location>
        <begin position="1"/>
        <end position="33"/>
    </location>
</feature>
<evidence type="ECO:0000256" key="1">
    <source>
        <dbReference type="SAM" id="MobiDB-lite"/>
    </source>
</evidence>
<keyword evidence="3" id="KW-1185">Reference proteome</keyword>
<evidence type="ECO:0000313" key="2">
    <source>
        <dbReference type="EMBL" id="KAF2674294.1"/>
    </source>
</evidence>
<dbReference type="EMBL" id="MU004230">
    <property type="protein sequence ID" value="KAF2674294.1"/>
    <property type="molecule type" value="Genomic_DNA"/>
</dbReference>
<dbReference type="SUPFAM" id="SSF53474">
    <property type="entry name" value="alpha/beta-Hydrolases"/>
    <property type="match status" value="1"/>
</dbReference>
<dbReference type="Gene3D" id="3.40.50.1820">
    <property type="entry name" value="alpha/beta hydrolase"/>
    <property type="match status" value="1"/>
</dbReference>